<proteinExistence type="predicted"/>
<reference evidence="1" key="1">
    <citation type="submission" date="2020-05" db="EMBL/GenBank/DDBJ databases">
        <authorList>
            <person name="Chiriac C."/>
            <person name="Salcher M."/>
            <person name="Ghai R."/>
            <person name="Kavagutti S V."/>
        </authorList>
    </citation>
    <scope>NUCLEOTIDE SEQUENCE</scope>
</reference>
<gene>
    <name evidence="1" type="ORF">UFOPK3954_01586</name>
</gene>
<name>A0A6J7NYC9_9ZZZZ</name>
<dbReference type="EMBL" id="CAFBON010000174">
    <property type="protein sequence ID" value="CAB4998196.1"/>
    <property type="molecule type" value="Genomic_DNA"/>
</dbReference>
<evidence type="ECO:0000313" key="1">
    <source>
        <dbReference type="EMBL" id="CAB4998196.1"/>
    </source>
</evidence>
<dbReference type="AlphaFoldDB" id="A0A6J7NYC9"/>
<sequence length="392" mass="41762">MYPIRRDVCSSTPHRQVDRASNGLHRAGVVLSDLSRGELCNIETASVAVERSAGRARRCAEVCFVNLRPRRCFEHLHLARTVERDIDLAAVLARECYPRLRTGAGIDGCHQRVVCRCVHLHRVRTGVSNKQARAIGGQAKVARLVAAGHRNRACVERLAGASPTGTAATAARCRESSSRTVEGVIQRNIADTAGVTGQATRGTTVTRAVAQEIRCLTIRRHVPSDEAIKGRGRHRHVVRTWCNGCSTERASATRGTVLTTQASLGAADSACALDHLGLATRCPAKVGGGSTRCRLNDERIRAARVHGRAKRDLTTAAATTGVGRTGTTAAAATDRHDIHRSHVSRGRELALASNDQLVEARAVALCGGAACSTTLGKRASEIADDDRTAVAP</sequence>
<protein>
    <submittedName>
        <fullName evidence="1">Unannotated protein</fullName>
    </submittedName>
</protein>
<accession>A0A6J7NYC9</accession>
<organism evidence="1">
    <name type="scientific">freshwater metagenome</name>
    <dbReference type="NCBI Taxonomy" id="449393"/>
    <lineage>
        <taxon>unclassified sequences</taxon>
        <taxon>metagenomes</taxon>
        <taxon>ecological metagenomes</taxon>
    </lineage>
</organism>